<comment type="caution">
    <text evidence="10">The sequence shown here is derived from an EMBL/GenBank/DDBJ whole genome shotgun (WGS) entry which is preliminary data.</text>
</comment>
<dbReference type="InterPro" id="IPR036322">
    <property type="entry name" value="WD40_repeat_dom_sf"/>
</dbReference>
<keyword evidence="4" id="KW-0677">Repeat</keyword>
<dbReference type="Pfam" id="PF23097">
    <property type="entry name" value="NOL10_2nd"/>
    <property type="match status" value="1"/>
</dbReference>
<evidence type="ECO:0000256" key="4">
    <source>
        <dbReference type="ARBA" id="ARBA00022737"/>
    </source>
</evidence>
<feature type="domain" description="Nucleolar protein 10-like second" evidence="8">
    <location>
        <begin position="388"/>
        <end position="436"/>
    </location>
</feature>
<organism evidence="10 11">
    <name type="scientific">Apiospora aurea</name>
    <dbReference type="NCBI Taxonomy" id="335848"/>
    <lineage>
        <taxon>Eukaryota</taxon>
        <taxon>Fungi</taxon>
        <taxon>Dikarya</taxon>
        <taxon>Ascomycota</taxon>
        <taxon>Pezizomycotina</taxon>
        <taxon>Sordariomycetes</taxon>
        <taxon>Xylariomycetidae</taxon>
        <taxon>Amphisphaeriales</taxon>
        <taxon>Apiosporaceae</taxon>
        <taxon>Apiospora</taxon>
    </lineage>
</organism>
<reference evidence="10 11" key="1">
    <citation type="submission" date="2023-01" db="EMBL/GenBank/DDBJ databases">
        <title>Analysis of 21 Apiospora genomes using comparative genomics revels a genus with tremendous synthesis potential of carbohydrate active enzymes and secondary metabolites.</title>
        <authorList>
            <person name="Sorensen T."/>
        </authorList>
    </citation>
    <scope>NUCLEOTIDE SEQUENCE [LARGE SCALE GENOMIC DNA]</scope>
    <source>
        <strain evidence="10 11">CBS 24483</strain>
    </source>
</reference>
<feature type="compositionally biased region" description="Polar residues" evidence="6">
    <location>
        <begin position="557"/>
        <end position="572"/>
    </location>
</feature>
<proteinExistence type="inferred from homology"/>
<feature type="compositionally biased region" description="Polar residues" evidence="6">
    <location>
        <begin position="519"/>
        <end position="533"/>
    </location>
</feature>
<dbReference type="Proteomes" id="UP001391051">
    <property type="component" value="Unassembled WGS sequence"/>
</dbReference>
<name>A0ABR1PYD5_9PEZI</name>
<keyword evidence="3" id="KW-0853">WD repeat</keyword>
<evidence type="ECO:0000256" key="3">
    <source>
        <dbReference type="ARBA" id="ARBA00022574"/>
    </source>
</evidence>
<dbReference type="InterPro" id="IPR056550">
    <property type="entry name" value="NOL10_2nd"/>
</dbReference>
<dbReference type="InterPro" id="IPR012580">
    <property type="entry name" value="NUC153"/>
</dbReference>
<dbReference type="InterPro" id="IPR015943">
    <property type="entry name" value="WD40/YVTN_repeat-like_dom_sf"/>
</dbReference>
<dbReference type="InterPro" id="IPR056551">
    <property type="entry name" value="Beta-prop_NOL10_N"/>
</dbReference>
<dbReference type="PANTHER" id="PTHR14927">
    <property type="entry name" value="NUCLEOLAR PROTEIN 10"/>
    <property type="match status" value="1"/>
</dbReference>
<evidence type="ECO:0000256" key="1">
    <source>
        <dbReference type="ARBA" id="ARBA00004604"/>
    </source>
</evidence>
<dbReference type="Pfam" id="PF08159">
    <property type="entry name" value="NUC153"/>
    <property type="match status" value="1"/>
</dbReference>
<dbReference type="Pfam" id="PF23098">
    <property type="entry name" value="Beta-prop_NOL10_N"/>
    <property type="match status" value="1"/>
</dbReference>
<protein>
    <recommendedName>
        <fullName evidence="12">NUC153 domain-containing protein</fullName>
    </recommendedName>
</protein>
<evidence type="ECO:0000256" key="2">
    <source>
        <dbReference type="ARBA" id="ARBA00005264"/>
    </source>
</evidence>
<dbReference type="SUPFAM" id="SSF50978">
    <property type="entry name" value="WD40 repeat-like"/>
    <property type="match status" value="1"/>
</dbReference>
<evidence type="ECO:0000313" key="11">
    <source>
        <dbReference type="Proteomes" id="UP001391051"/>
    </source>
</evidence>
<evidence type="ECO:0000259" key="8">
    <source>
        <dbReference type="Pfam" id="PF23097"/>
    </source>
</evidence>
<keyword evidence="5" id="KW-0539">Nucleus</keyword>
<dbReference type="Gene3D" id="2.130.10.10">
    <property type="entry name" value="YVTN repeat-like/Quinoprotein amine dehydrogenase"/>
    <property type="match status" value="1"/>
</dbReference>
<evidence type="ECO:0000259" key="7">
    <source>
        <dbReference type="Pfam" id="PF08159"/>
    </source>
</evidence>
<dbReference type="RefSeq" id="XP_066694784.1">
    <property type="nucleotide sequence ID" value="XM_066848088.1"/>
</dbReference>
<feature type="region of interest" description="Disordered" evidence="6">
    <location>
        <begin position="513"/>
        <end position="646"/>
    </location>
</feature>
<sequence>MKSDVTGDVAVYTVAGAETARPLPEWLARRRKRSLKQDAEYMNRVELLQDFGFEEASQCIRASEDGDWVVSTGTYKPQMHVHYTPHLSLAFSRHTTALNTTFLLLSSDYTKSLHLQSDRSLEFHTKGQRHYTTRLPRYGRDLVYDRFSAEALVPSVGLDADGNGEVFRMNLDLGQFLNSYKIDVGRDEGVETGLQGSIYAPSVNCGTIAENTHGLTAFGTSAGTVAFFDPRVKKAIPVTGPKMEGEVTALDFSNSGLSLAVGSSEGIVKLFDLRSPRALLQKDQGMGYAIKQLMHLTTASQEKKILSADKRTIKLWDESDGKPWASMEPVVDINHVAWIKDTGMLMTANEGPDQHAFLIPQLGPSPRWCSFLDNMVEEMAEEVKTTTYDNYKFLTLPDLKSLSLDHLIGKTNLLRPYMHGYFVASKLYDQAKLIANPYAWEEERAKRVKEKVEQERASRIRGTKKVKVNQKLADKLLKRQERRAKVDTKAGMLGDDRFGKLFEDEEFMVDETSREFRSLNPSTKVDASGSTAPKQKERNSDDDSSGSEISSDEDENTSGVRMTVSSSNQNGRQSKDVALGSRSQKTGRVSKNRGDVVGEKSVSFVPESKRRKQAQDQDQDMEDAAPQQKRSYADRRSASTNTFRKL</sequence>
<dbReference type="InterPro" id="IPR040382">
    <property type="entry name" value="NOL10/Enp2"/>
</dbReference>
<evidence type="ECO:0000256" key="5">
    <source>
        <dbReference type="ARBA" id="ARBA00023242"/>
    </source>
</evidence>
<gene>
    <name evidence="10" type="ORF">PG986_011866</name>
</gene>
<dbReference type="PANTHER" id="PTHR14927:SF0">
    <property type="entry name" value="NUCLEOLAR PROTEIN 10"/>
    <property type="match status" value="1"/>
</dbReference>
<keyword evidence="11" id="KW-1185">Reference proteome</keyword>
<feature type="domain" description="Nucleolar protein 10-like N-terminal" evidence="9">
    <location>
        <begin position="19"/>
        <end position="386"/>
    </location>
</feature>
<dbReference type="GeneID" id="92081150"/>
<evidence type="ECO:0008006" key="12">
    <source>
        <dbReference type="Google" id="ProtNLM"/>
    </source>
</evidence>
<feature type="domain" description="NUC153" evidence="7">
    <location>
        <begin position="495"/>
        <end position="523"/>
    </location>
</feature>
<evidence type="ECO:0000313" key="10">
    <source>
        <dbReference type="EMBL" id="KAK7942753.1"/>
    </source>
</evidence>
<feature type="compositionally biased region" description="Acidic residues" evidence="6">
    <location>
        <begin position="542"/>
        <end position="556"/>
    </location>
</feature>
<evidence type="ECO:0000256" key="6">
    <source>
        <dbReference type="SAM" id="MobiDB-lite"/>
    </source>
</evidence>
<accession>A0ABR1PYD5</accession>
<evidence type="ECO:0000259" key="9">
    <source>
        <dbReference type="Pfam" id="PF23098"/>
    </source>
</evidence>
<dbReference type="EMBL" id="JAQQWE010000008">
    <property type="protein sequence ID" value="KAK7942753.1"/>
    <property type="molecule type" value="Genomic_DNA"/>
</dbReference>
<comment type="similarity">
    <text evidence="2">Belongs to the WD repeat NOL10/ENP2 family.</text>
</comment>
<comment type="subcellular location">
    <subcellularLocation>
        <location evidence="1">Nucleus</location>
        <location evidence="1">Nucleolus</location>
    </subcellularLocation>
</comment>